<feature type="region of interest" description="Disordered" evidence="1">
    <location>
        <begin position="229"/>
        <end position="263"/>
    </location>
</feature>
<dbReference type="AlphaFoldDB" id="A0A8D8RC08"/>
<feature type="compositionally biased region" description="Polar residues" evidence="1">
    <location>
        <begin position="768"/>
        <end position="786"/>
    </location>
</feature>
<feature type="compositionally biased region" description="Basic and acidic residues" evidence="1">
    <location>
        <begin position="249"/>
        <end position="263"/>
    </location>
</feature>
<feature type="compositionally biased region" description="Basic residues" evidence="1">
    <location>
        <begin position="50"/>
        <end position="61"/>
    </location>
</feature>
<protein>
    <submittedName>
        <fullName evidence="2">Uncharacterized protein</fullName>
    </submittedName>
</protein>
<proteinExistence type="predicted"/>
<dbReference type="EMBL" id="HBUF01152118">
    <property type="protein sequence ID" value="CAG6648458.1"/>
    <property type="molecule type" value="Transcribed_RNA"/>
</dbReference>
<reference evidence="2" key="1">
    <citation type="submission" date="2021-05" db="EMBL/GenBank/DDBJ databases">
        <authorList>
            <person name="Alioto T."/>
            <person name="Alioto T."/>
            <person name="Gomez Garrido J."/>
        </authorList>
    </citation>
    <scope>NUCLEOTIDE SEQUENCE</scope>
</reference>
<feature type="compositionally biased region" description="Basic and acidic residues" evidence="1">
    <location>
        <begin position="730"/>
        <end position="767"/>
    </location>
</feature>
<name>A0A8D8RC08_9HEMI</name>
<organism evidence="2">
    <name type="scientific">Cacopsylla melanoneura</name>
    <dbReference type="NCBI Taxonomy" id="428564"/>
    <lineage>
        <taxon>Eukaryota</taxon>
        <taxon>Metazoa</taxon>
        <taxon>Ecdysozoa</taxon>
        <taxon>Arthropoda</taxon>
        <taxon>Hexapoda</taxon>
        <taxon>Insecta</taxon>
        <taxon>Pterygota</taxon>
        <taxon>Neoptera</taxon>
        <taxon>Paraneoptera</taxon>
        <taxon>Hemiptera</taxon>
        <taxon>Sternorrhyncha</taxon>
        <taxon>Psylloidea</taxon>
        <taxon>Psyllidae</taxon>
        <taxon>Psyllinae</taxon>
        <taxon>Cacopsylla</taxon>
    </lineage>
</organism>
<sequence length="879" mass="102547">MGSVCCKQGHLPQDHTVTSYYTKPSPGDLLCKEIKSQFRLCPNRRQQKIKQRRRFKKRNLRKERPSISSPRLLNPKYLTGEKWQNVILTIPDPKMKTRTPVPPPRKKRKSLINLCTKRNESIEYVNLPSNEDDDWREVFENNNLLTNKLYSSDLELFKPINSKKQKHSNLRRTVSYEDMTSLNAFYHVIKTSHQHVLNSYIHTCLLCYINEIMSLVEQLNRTNNEETKFKLDDSDDENDEVTEKQVMCESERQDGTQVDKETELSEINEQKLLESLENFCIHCYLNKIQTHPKEREDVSSTCTKVKENNLKSFQTGDNNNFSRANKNVGNKITLMGSTHDKTKFSLREIEKDKESACANSMQAEEESSKQPQIEYSLDKKYQCLFCCINKKKTKQKHYSSNGGSLYEIYSKKQENNVFKSDNINEQECKYTIGNNVGDKVGNKIRNEKLCEINNAQNKHIHDSNNMLEHFKILNCCRRRHLNLFRYMCFQCFYVYVQIVYILQNSASFNEDSTSSIFKMRKCEMMRSLSLKNIAVIVSMVQQIHSCYNGKSIESNACQSCAEVLFPRERNQPTVNQKIHSNKNQTGHEESGSCFIDLKQNKVPPLKDSLSHKEILLKEQGKRLADKQEVSQRKSFISTKKYENKTRNIEHHHDTTQNNCIENLSAERQQTVRNITNSLESVQHKSALTTKILQNFEKTNDPSVVERRQDKFKKLMADLNSTKIGAEETMTDDRSQLIGKDRSRGGSEERIIDKENRNQQKMESRDLQSMDNNGNYWNSKEVVNQSDDPPEKTKCQQDLVQDPVKQLDDNIQHIKRNSIKRKSYKLKRPPENNPSEYPQQSTMDLSRKSSVSDSLYELEASLYEMLQNSPYFAMDDVEYV</sequence>
<accession>A0A8D8RC08</accession>
<evidence type="ECO:0000313" key="2">
    <source>
        <dbReference type="EMBL" id="CAG6648458.1"/>
    </source>
</evidence>
<feature type="region of interest" description="Disordered" evidence="1">
    <location>
        <begin position="819"/>
        <end position="850"/>
    </location>
</feature>
<feature type="compositionally biased region" description="Polar residues" evidence="1">
    <location>
        <begin position="832"/>
        <end position="850"/>
    </location>
</feature>
<evidence type="ECO:0000256" key="1">
    <source>
        <dbReference type="SAM" id="MobiDB-lite"/>
    </source>
</evidence>
<feature type="region of interest" description="Disordered" evidence="1">
    <location>
        <begin position="724"/>
        <end position="794"/>
    </location>
</feature>
<feature type="region of interest" description="Disordered" evidence="1">
    <location>
        <begin position="50"/>
        <end position="71"/>
    </location>
</feature>